<feature type="non-terminal residue" evidence="3">
    <location>
        <position position="1"/>
    </location>
</feature>
<accession>A0A8S2SK23</accession>
<evidence type="ECO:0000256" key="1">
    <source>
        <dbReference type="SAM" id="MobiDB-lite"/>
    </source>
</evidence>
<comment type="caution">
    <text evidence="3">The sequence shown here is derived from an EMBL/GenBank/DDBJ whole genome shotgun (WGS) entry which is preliminary data.</text>
</comment>
<evidence type="ECO:0000313" key="2">
    <source>
        <dbReference type="EMBL" id="CAF4234693.1"/>
    </source>
</evidence>
<feature type="non-terminal residue" evidence="3">
    <location>
        <position position="59"/>
    </location>
</feature>
<evidence type="ECO:0000313" key="5">
    <source>
        <dbReference type="Proteomes" id="UP000681967"/>
    </source>
</evidence>
<proteinExistence type="predicted"/>
<gene>
    <name evidence="2" type="ORF">BYL167_LOCUS24925</name>
    <name evidence="3" type="ORF">BYL167_LOCUS24955</name>
    <name evidence="4" type="ORF">GIL414_LOCUS28297</name>
</gene>
<evidence type="ECO:0000313" key="4">
    <source>
        <dbReference type="EMBL" id="CAF4358530.1"/>
    </source>
</evidence>
<dbReference type="Proteomes" id="UP000681967">
    <property type="component" value="Unassembled WGS sequence"/>
</dbReference>
<protein>
    <submittedName>
        <fullName evidence="3">Uncharacterized protein</fullName>
    </submittedName>
</protein>
<evidence type="ECO:0000313" key="3">
    <source>
        <dbReference type="EMBL" id="CAF4235437.1"/>
    </source>
</evidence>
<dbReference type="EMBL" id="CAJOBH010023469">
    <property type="protein sequence ID" value="CAF4235437.1"/>
    <property type="molecule type" value="Genomic_DNA"/>
</dbReference>
<sequence>YRYQQEQAAAAAAAALHTRPPPLSFPSQNQRRQSDQTIDHELGAELLKSPIANKKRYAD</sequence>
<dbReference type="AlphaFoldDB" id="A0A8S2SK23"/>
<reference evidence="3" key="1">
    <citation type="submission" date="2021-02" db="EMBL/GenBank/DDBJ databases">
        <authorList>
            <person name="Nowell W R."/>
        </authorList>
    </citation>
    <scope>NUCLEOTIDE SEQUENCE</scope>
</reference>
<dbReference type="EMBL" id="CAJOBJ010047676">
    <property type="protein sequence ID" value="CAF4358530.1"/>
    <property type="molecule type" value="Genomic_DNA"/>
</dbReference>
<name>A0A8S2SK23_9BILA</name>
<dbReference type="EMBL" id="CAJOBH010023353">
    <property type="protein sequence ID" value="CAF4234693.1"/>
    <property type="molecule type" value="Genomic_DNA"/>
</dbReference>
<organism evidence="3 5">
    <name type="scientific">Rotaria magnacalcarata</name>
    <dbReference type="NCBI Taxonomy" id="392030"/>
    <lineage>
        <taxon>Eukaryota</taxon>
        <taxon>Metazoa</taxon>
        <taxon>Spiralia</taxon>
        <taxon>Gnathifera</taxon>
        <taxon>Rotifera</taxon>
        <taxon>Eurotatoria</taxon>
        <taxon>Bdelloidea</taxon>
        <taxon>Philodinida</taxon>
        <taxon>Philodinidae</taxon>
        <taxon>Rotaria</taxon>
    </lineage>
</organism>
<feature type="region of interest" description="Disordered" evidence="1">
    <location>
        <begin position="1"/>
        <end position="36"/>
    </location>
</feature>
<dbReference type="Proteomes" id="UP000681720">
    <property type="component" value="Unassembled WGS sequence"/>
</dbReference>